<name>A0A2P8DPP2_9ACTN</name>
<dbReference type="EMBL" id="PYGE01000018">
    <property type="protein sequence ID" value="PSK99173.1"/>
    <property type="molecule type" value="Genomic_DNA"/>
</dbReference>
<evidence type="ECO:0000313" key="3">
    <source>
        <dbReference type="Proteomes" id="UP000243528"/>
    </source>
</evidence>
<keyword evidence="3" id="KW-1185">Reference proteome</keyword>
<feature type="region of interest" description="Disordered" evidence="1">
    <location>
        <begin position="107"/>
        <end position="128"/>
    </location>
</feature>
<sequence>MSTGNTASGAPRDPAPETTDTEPKTDTAASPPPAVNSYDWTDTDNQINEALQTGHRLRRTERTWHVARDRAIAYAPTGGALVAVFAGHIPEPIRTMVGLLGVGAGALAEPAQNQKELAHGTRPSTRPR</sequence>
<protein>
    <submittedName>
        <fullName evidence="2">Uncharacterized protein</fullName>
    </submittedName>
</protein>
<feature type="region of interest" description="Disordered" evidence="1">
    <location>
        <begin position="1"/>
        <end position="44"/>
    </location>
</feature>
<proteinExistence type="predicted"/>
<reference evidence="2 3" key="1">
    <citation type="submission" date="2018-03" db="EMBL/GenBank/DDBJ databases">
        <title>Genomic Encyclopedia of Archaeal and Bacterial Type Strains, Phase II (KMG-II): from individual species to whole genera.</title>
        <authorList>
            <person name="Goeker M."/>
        </authorList>
    </citation>
    <scope>NUCLEOTIDE SEQUENCE [LARGE SCALE GENOMIC DNA]</scope>
    <source>
        <strain evidence="2 3">DSM 45211</strain>
    </source>
</reference>
<organism evidence="2 3">
    <name type="scientific">Haloactinopolyspora alba</name>
    <dbReference type="NCBI Taxonomy" id="648780"/>
    <lineage>
        <taxon>Bacteria</taxon>
        <taxon>Bacillati</taxon>
        <taxon>Actinomycetota</taxon>
        <taxon>Actinomycetes</taxon>
        <taxon>Jiangellales</taxon>
        <taxon>Jiangellaceae</taxon>
        <taxon>Haloactinopolyspora</taxon>
    </lineage>
</organism>
<accession>A0A2P8DPP2</accession>
<dbReference type="RefSeq" id="WP_106539056.1">
    <property type="nucleotide sequence ID" value="NZ_PYGE01000018.1"/>
</dbReference>
<dbReference type="AlphaFoldDB" id="A0A2P8DPP2"/>
<dbReference type="Proteomes" id="UP000243528">
    <property type="component" value="Unassembled WGS sequence"/>
</dbReference>
<evidence type="ECO:0000256" key="1">
    <source>
        <dbReference type="SAM" id="MobiDB-lite"/>
    </source>
</evidence>
<gene>
    <name evidence="2" type="ORF">CLV30_11874</name>
</gene>
<evidence type="ECO:0000313" key="2">
    <source>
        <dbReference type="EMBL" id="PSK99173.1"/>
    </source>
</evidence>
<comment type="caution">
    <text evidence="2">The sequence shown here is derived from an EMBL/GenBank/DDBJ whole genome shotgun (WGS) entry which is preliminary data.</text>
</comment>